<evidence type="ECO:0000313" key="4">
    <source>
        <dbReference type="EMBL" id="ENY69327.1"/>
    </source>
</evidence>
<dbReference type="Gene3D" id="3.40.50.1110">
    <property type="entry name" value="SGNH hydrolase"/>
    <property type="match status" value="1"/>
</dbReference>
<feature type="chain" id="PRO_5004153919" description="SGNH hydrolase-type esterase domain-containing protein" evidence="3">
    <location>
        <begin position="29"/>
        <end position="1876"/>
    </location>
</feature>
<feature type="signal peptide" evidence="3">
    <location>
        <begin position="1"/>
        <end position="28"/>
    </location>
</feature>
<evidence type="ECO:0000256" key="3">
    <source>
        <dbReference type="SAM" id="SignalP"/>
    </source>
</evidence>
<proteinExistence type="predicted"/>
<keyword evidence="1" id="KW-0175">Coiled coil</keyword>
<keyword evidence="3" id="KW-0732">Signal</keyword>
<dbReference type="RefSeq" id="WP_004423085.1">
    <property type="nucleotide sequence ID" value="NZ_AORI01000001.1"/>
</dbReference>
<dbReference type="EMBL" id="AORI01000001">
    <property type="protein sequence ID" value="ENY69327.1"/>
    <property type="molecule type" value="Genomic_DNA"/>
</dbReference>
<sequence>MKATKMIKKVSKILLSTSLILSLPLVSASCKKENKDEKKDDAKIKNNIQRPLKGNISYLAIGDDYAIGHNNTNNSKINNYFDPKTNQVSGISYASYLANAIAMLKDKDTNLKDYKNYGLVASNLDDWLLLLDTKENKQSSHLEKTKKINEKLGTFNSKLEKKNLIQSLKDANLLTISLGFNDIFKKEELLNLIFNQIENSDTLLKNLEAEITKRLNEIAANYPKLIEAIKQINPNININLTGYLTPFLHLQKIEQNKEISKFLNETTNKLNAIIKKIASEKEINFYSFENPNLIISNISDFGSDFLSFYPNKNAYKKLGQDIFAKMAIDKDKYNLLFSNKEKSDHKIALLFNKIPETIKAVVFGINDSSNGAYNVPYTFENLEQNKEIIDSEKKSNSVEFLLDEFAINLDSLNENSLKKLLMGLFSSIGISNKDFYSLINDLLKNNKDLVSLKNLIKQILESSTFMLLLKTSNTKILSLIEKQSHHNTTLEQIRNQTALVLEDKTIIFNLLKDIFNDKFLENKQMFDFLKTNLPKIIESLFGNALTNKLFIGPLKEIFFNKIDKNLINKELAKIINEISLNLLDKSKRAKYFKENDFSSFVKALLKDIEESQINLYAFVLDSIRKNENLFNKVVDEITASLDGLYKIKHQEKVADVKYFIKSLLSAVDLNKLKDKNEWSYGIFKLLIESIVLNNENPKQEITKKFLINLALNNKQGINQGNKLFFKLISFLPDKLTSFNKDKYVSGMVHLTASLIDIERFLEPDKISDFINNKDPLLDFIKNISDKKNNADLTQEGKENIKKFISVVIDDGLNNNLAKLILEKFTNFAIIMPLSNLIKANGLEKELLELNSNYKSIEDLVKSWYKGLYESALSKEVVDKIKETINNIVFDENQKYRKENPIKFLLSVLENAEENGIFKIVEEVSNQLGKKQENYKFFVDFITLYLKKNFKIEIDEKDKKTILPAINKFFGKFPKSKIFTTLKSNFINLVKEINKKEIKDLGQLGVAFKNDLSRLTSSLFEKNNIEELLGLIVGENKEAKDSAIVKLLQLVLSKVNDQNKDTVKKEVGKLIGKLIDSPNFKNFISSQIDNISNLILKEDSNVKELAKQTKQKLQKLLLSDEIKFKELITQLINSLFDNKNGTENLKDLDSIGKWISKLLKTNKNLFDEKLKTILSELIGDQKYLKELIKFALEVVGKKFNFTSINDQVNDIAEFLSRSISNLNKSDGLSDLIIKIFGSLLNNGIFDKGFDSNKIKDSVLSTLKMFDYKETLNEEFFKKAAEAVFDKSISKEQFTKELTSLYYYLSTNIPKLIAALKPSNGNSSSPSGNPGRGDSSNGEGEEMKKLFDSLEQLIINSLKGLNGALADGGYKDIREATVETISKIIKEELSKAIKNIKSDLLSSNKLVPIIEAFLDNQYFKDLIKNVIDDFLSKKEIKENKSSEILNKVLERVSNKINGDIPNLIKNLSSDDKLMENIASSLIDFLGLKDTNEQDKKFLSELLKKILENLANNNYLKTKIVKRTTQHLTDYSKKFEIKEPFKWIIDAIDKIKSGFSLSDLNILGELVGEDKPINGENLVKLVNLLFGKSDFTNSLLYKTLRNINMNPDVSKRTNMKTLNDAVGNAISGIFSFNRGSNSSDSNDPHNMTPSLDALKFADDIFKIIYGEYSKKTKDKKDFKEKSQTNEWKAVYRLKVAIDFLVFEMFGRETETKDRDNWSKVNLYSGTRALLWELQEGTNLKWIPGVGNKFYGMAGYFKDLNERRQFTNYLKDETSGFLGFGKKYVYFTEDDYGPESITYIITSSGYNEKEKEQHLKDFKFKYSVDEKEKSKRISKKEYILLTLKEGGYGKFMKLNSKKSESKWSGLNTLNVDDFYPKEIN</sequence>
<evidence type="ECO:0000313" key="5">
    <source>
        <dbReference type="Proteomes" id="UP000013131"/>
    </source>
</evidence>
<dbReference type="PROSITE" id="PS51257">
    <property type="entry name" value="PROKAR_LIPOPROTEIN"/>
    <property type="match status" value="1"/>
</dbReference>
<evidence type="ECO:0008006" key="6">
    <source>
        <dbReference type="Google" id="ProtNLM"/>
    </source>
</evidence>
<feature type="coiled-coil region" evidence="1">
    <location>
        <begin position="190"/>
        <end position="217"/>
    </location>
</feature>
<dbReference type="Proteomes" id="UP000013131">
    <property type="component" value="Unassembled WGS sequence"/>
</dbReference>
<organism evidence="4 5">
    <name type="scientific">Metamycoplasma auris 15026</name>
    <dbReference type="NCBI Taxonomy" id="1188233"/>
    <lineage>
        <taxon>Bacteria</taxon>
        <taxon>Bacillati</taxon>
        <taxon>Mycoplasmatota</taxon>
        <taxon>Mycoplasmoidales</taxon>
        <taxon>Metamycoplasmataceae</taxon>
        <taxon>Metamycoplasma</taxon>
    </lineage>
</organism>
<protein>
    <recommendedName>
        <fullName evidence="6">SGNH hydrolase-type esterase domain-containing protein</fullName>
    </recommendedName>
</protein>
<dbReference type="PATRIC" id="fig|1188233.3.peg.39"/>
<dbReference type="SUPFAM" id="SSF52266">
    <property type="entry name" value="SGNH hydrolase"/>
    <property type="match status" value="1"/>
</dbReference>
<keyword evidence="5" id="KW-1185">Reference proteome</keyword>
<dbReference type="STRING" id="1188233.MAU_0390"/>
<dbReference type="SUPFAM" id="SSF48371">
    <property type="entry name" value="ARM repeat"/>
    <property type="match status" value="1"/>
</dbReference>
<feature type="compositionally biased region" description="Low complexity" evidence="2">
    <location>
        <begin position="1317"/>
        <end position="1336"/>
    </location>
</feature>
<reference evidence="4 5" key="1">
    <citation type="journal article" date="2013" name="Genome Announc.">
        <title>Draft Genome Sequences of Mycoplasma auris and Mycoplasma yeatsii, Two Species of the Ear Canal of Caprinae.</title>
        <authorList>
            <person name="Dordet-Frisoni E."/>
            <person name="Baranowski E."/>
            <person name="Barre A."/>
            <person name="Blanchard A."/>
            <person name="Breton M."/>
            <person name="Couture C."/>
            <person name="Dupuy V."/>
            <person name="Gaurivaud P."/>
            <person name="Jacob D."/>
            <person name="Lemaitre C."/>
            <person name="Manso-Silvan L."/>
            <person name="Nikolski M."/>
            <person name="Nouvel L.X."/>
            <person name="Poumarat F."/>
            <person name="Sirand-Pugnet P."/>
            <person name="Thebault P."/>
            <person name="Theil S."/>
            <person name="Thiaucourt F."/>
            <person name="Citti C."/>
            <person name="Tardy F."/>
        </authorList>
    </citation>
    <scope>NUCLEOTIDE SEQUENCE [LARGE SCALE GENOMIC DNA]</scope>
    <source>
        <strain evidence="4 5">15026</strain>
    </source>
</reference>
<evidence type="ECO:0000256" key="2">
    <source>
        <dbReference type="SAM" id="MobiDB-lite"/>
    </source>
</evidence>
<dbReference type="InterPro" id="IPR036514">
    <property type="entry name" value="SGNH_hydro_sf"/>
</dbReference>
<accession>N9V1S1</accession>
<dbReference type="eggNOG" id="COG2755">
    <property type="taxonomic scope" value="Bacteria"/>
</dbReference>
<dbReference type="InterPro" id="IPR016024">
    <property type="entry name" value="ARM-type_fold"/>
</dbReference>
<comment type="caution">
    <text evidence="4">The sequence shown here is derived from an EMBL/GenBank/DDBJ whole genome shotgun (WGS) entry which is preliminary data.</text>
</comment>
<feature type="region of interest" description="Disordered" evidence="2">
    <location>
        <begin position="1317"/>
        <end position="1339"/>
    </location>
</feature>
<dbReference type="OrthoDB" id="400339at2"/>
<gene>
    <name evidence="4" type="ORF">MAU_0390</name>
</gene>
<name>N9V1S1_9BACT</name>
<evidence type="ECO:0000256" key="1">
    <source>
        <dbReference type="SAM" id="Coils"/>
    </source>
</evidence>